<name>A0AAP0EPZ7_9MAGN</name>
<keyword evidence="2" id="KW-1185">Reference proteome</keyword>
<evidence type="ECO:0000313" key="2">
    <source>
        <dbReference type="Proteomes" id="UP001420932"/>
    </source>
</evidence>
<gene>
    <name evidence="1" type="ORF">Syun_027725</name>
</gene>
<protein>
    <submittedName>
        <fullName evidence="1">Uncharacterized protein</fullName>
    </submittedName>
</protein>
<proteinExistence type="predicted"/>
<evidence type="ECO:0000313" key="1">
    <source>
        <dbReference type="EMBL" id="KAK9092814.1"/>
    </source>
</evidence>
<accession>A0AAP0EPZ7</accession>
<organism evidence="1 2">
    <name type="scientific">Stephania yunnanensis</name>
    <dbReference type="NCBI Taxonomy" id="152371"/>
    <lineage>
        <taxon>Eukaryota</taxon>
        <taxon>Viridiplantae</taxon>
        <taxon>Streptophyta</taxon>
        <taxon>Embryophyta</taxon>
        <taxon>Tracheophyta</taxon>
        <taxon>Spermatophyta</taxon>
        <taxon>Magnoliopsida</taxon>
        <taxon>Ranunculales</taxon>
        <taxon>Menispermaceae</taxon>
        <taxon>Menispermoideae</taxon>
        <taxon>Cissampelideae</taxon>
        <taxon>Stephania</taxon>
    </lineage>
</organism>
<sequence>MSATCYWMTSRMNEDVVTGSTRCRSVLVAYSQENERDELKVMVWSGVTMREWYHAELGVHELEEMECIQFLAVILCHADMDMDDQEAMRRYNVMKTVRGHKSGMGELHVTIRGYNEYRPSRWACEA</sequence>
<reference evidence="1 2" key="1">
    <citation type="submission" date="2024-01" db="EMBL/GenBank/DDBJ databases">
        <title>Genome assemblies of Stephania.</title>
        <authorList>
            <person name="Yang L."/>
        </authorList>
    </citation>
    <scope>NUCLEOTIDE SEQUENCE [LARGE SCALE GENOMIC DNA]</scope>
    <source>
        <strain evidence="1">YNDBR</strain>
        <tissue evidence="1">Leaf</tissue>
    </source>
</reference>
<dbReference type="AlphaFoldDB" id="A0AAP0EPZ7"/>
<comment type="caution">
    <text evidence="1">The sequence shown here is derived from an EMBL/GenBank/DDBJ whole genome shotgun (WGS) entry which is preliminary data.</text>
</comment>
<dbReference type="EMBL" id="JBBNAF010000012">
    <property type="protein sequence ID" value="KAK9092814.1"/>
    <property type="molecule type" value="Genomic_DNA"/>
</dbReference>
<dbReference type="Proteomes" id="UP001420932">
    <property type="component" value="Unassembled WGS sequence"/>
</dbReference>